<feature type="region of interest" description="Disordered" evidence="5">
    <location>
        <begin position="296"/>
        <end position="315"/>
    </location>
</feature>
<feature type="compositionally biased region" description="Low complexity" evidence="5">
    <location>
        <begin position="351"/>
        <end position="365"/>
    </location>
</feature>
<dbReference type="SUPFAM" id="SSF48464">
    <property type="entry name" value="ENTH/VHS domain"/>
    <property type="match status" value="1"/>
</dbReference>
<dbReference type="GO" id="GO:0043328">
    <property type="term" value="P:protein transport to vacuole involved in ubiquitin-dependent protein catabolic process via the multivesicular body sorting pathway"/>
    <property type="evidence" value="ECO:0007669"/>
    <property type="project" value="InterPro"/>
</dbReference>
<dbReference type="SUPFAM" id="SSF89009">
    <property type="entry name" value="GAT-like domain"/>
    <property type="match status" value="1"/>
</dbReference>
<proteinExistence type="predicted"/>
<organism evidence="9">
    <name type="scientific">Guillardia theta</name>
    <name type="common">Cryptophyte</name>
    <name type="synonym">Cryptomonas phi</name>
    <dbReference type="NCBI Taxonomy" id="55529"/>
    <lineage>
        <taxon>Eukaryota</taxon>
        <taxon>Cryptophyceae</taxon>
        <taxon>Pyrenomonadales</taxon>
        <taxon>Geminigeraceae</taxon>
        <taxon>Guillardia</taxon>
    </lineage>
</organism>
<dbReference type="PROSITE" id="PS50179">
    <property type="entry name" value="VHS"/>
    <property type="match status" value="1"/>
</dbReference>
<dbReference type="GO" id="GO:0043130">
    <property type="term" value="F:ubiquitin binding"/>
    <property type="evidence" value="ECO:0007669"/>
    <property type="project" value="InterPro"/>
</dbReference>
<dbReference type="PROSITE" id="PS50909">
    <property type="entry name" value="GAT"/>
    <property type="match status" value="1"/>
</dbReference>
<dbReference type="EMBL" id="HBKN01030627">
    <property type="protein sequence ID" value="CAE2315251.1"/>
    <property type="molecule type" value="Transcribed_RNA"/>
</dbReference>
<dbReference type="CDD" id="cd03561">
    <property type="entry name" value="VHS"/>
    <property type="match status" value="1"/>
</dbReference>
<sequence length="425" mass="46376">MLLFFSLLALIVFLRAQQVVKAIRIRLTRSRPQVQLSALELAEVLVKNCGAELHQQVGSKHFMADLQSMATGEEVDAAVQRKCLELIQAWGEAFKSLQQTLPLFTATFNFLKAQGVEFPQFDASLAPQLSGKINLNEGAGSTSYGVMAPASHNPQASKVLPPVFMSELLKEDLEQVSIQCNLLVDMMNEAIVMKHDIRKNNILTELVRNCRIFQPRIMRLAEQVPDEDVIPLLLKINDDLINALNVYSSTLQEVNQREKNQKQKKLANQNAKKTIIWEPDGATTEEDTNLSMLLGIDNSSSLIPPPPSKSKSTAEVKADADLDALLGIDMQQSLPTVATSEAAGSQGGGSSEVSESQEHQQSLSATDKSHPASDSSLAGLSASPSSSLTAGTTTDDLTRVESKKDSREGADDDRVREDEGEKQHD</sequence>
<evidence type="ECO:0000259" key="8">
    <source>
        <dbReference type="PROSITE" id="PS50909"/>
    </source>
</evidence>
<evidence type="ECO:0008006" key="10">
    <source>
        <dbReference type="Google" id="ProtNLM"/>
    </source>
</evidence>
<keyword evidence="4" id="KW-0472">Membrane</keyword>
<name>A0A7S4L5E2_GUITH</name>
<dbReference type="InterPro" id="IPR044836">
    <property type="entry name" value="TOL_plant"/>
</dbReference>
<accession>A0A7S4L5E2</accession>
<feature type="domain" description="VHS" evidence="7">
    <location>
        <begin position="16"/>
        <end position="119"/>
    </location>
</feature>
<evidence type="ECO:0000256" key="1">
    <source>
        <dbReference type="ARBA" id="ARBA00004170"/>
    </source>
</evidence>
<comment type="subcellular location">
    <subcellularLocation>
        <location evidence="1">Membrane</location>
        <topology evidence="1">Peripheral membrane protein</topology>
    </subcellularLocation>
</comment>
<feature type="compositionally biased region" description="Low complexity" evidence="5">
    <location>
        <begin position="372"/>
        <end position="394"/>
    </location>
</feature>
<evidence type="ECO:0000256" key="5">
    <source>
        <dbReference type="SAM" id="MobiDB-lite"/>
    </source>
</evidence>
<gene>
    <name evidence="9" type="ORF">GTHE00462_LOCUS23814</name>
</gene>
<dbReference type="PANTHER" id="PTHR45898">
    <property type="entry name" value="TOM1-LIKE PROTEIN"/>
    <property type="match status" value="1"/>
</dbReference>
<dbReference type="InterPro" id="IPR002014">
    <property type="entry name" value="VHS_dom"/>
</dbReference>
<dbReference type="GO" id="GO:0035091">
    <property type="term" value="F:phosphatidylinositol binding"/>
    <property type="evidence" value="ECO:0007669"/>
    <property type="project" value="InterPro"/>
</dbReference>
<evidence type="ECO:0000256" key="6">
    <source>
        <dbReference type="SAM" id="SignalP"/>
    </source>
</evidence>
<reference evidence="9" key="1">
    <citation type="submission" date="2021-01" db="EMBL/GenBank/DDBJ databases">
        <authorList>
            <person name="Corre E."/>
            <person name="Pelletier E."/>
            <person name="Niang G."/>
            <person name="Scheremetjew M."/>
            <person name="Finn R."/>
            <person name="Kale V."/>
            <person name="Holt S."/>
            <person name="Cochrane G."/>
            <person name="Meng A."/>
            <person name="Brown T."/>
            <person name="Cohen L."/>
        </authorList>
    </citation>
    <scope>NUCLEOTIDE SEQUENCE</scope>
    <source>
        <strain evidence="9">CCMP 2712</strain>
    </source>
</reference>
<dbReference type="GO" id="GO:0016020">
    <property type="term" value="C:membrane"/>
    <property type="evidence" value="ECO:0007669"/>
    <property type="project" value="UniProtKB-SubCell"/>
</dbReference>
<keyword evidence="2" id="KW-0813">Transport</keyword>
<dbReference type="SMART" id="SM00288">
    <property type="entry name" value="VHS"/>
    <property type="match status" value="1"/>
</dbReference>
<dbReference type="AlphaFoldDB" id="A0A7S4L5E2"/>
<dbReference type="GO" id="GO:0005737">
    <property type="term" value="C:cytoplasm"/>
    <property type="evidence" value="ECO:0007669"/>
    <property type="project" value="UniProtKB-ARBA"/>
</dbReference>
<dbReference type="Pfam" id="PF00790">
    <property type="entry name" value="VHS"/>
    <property type="match status" value="1"/>
</dbReference>
<evidence type="ECO:0000313" key="9">
    <source>
        <dbReference type="EMBL" id="CAE2315251.1"/>
    </source>
</evidence>
<keyword evidence="6" id="KW-0732">Signal</keyword>
<keyword evidence="3" id="KW-0653">Protein transport</keyword>
<dbReference type="Pfam" id="PF03127">
    <property type="entry name" value="GAT"/>
    <property type="match status" value="1"/>
</dbReference>
<dbReference type="InterPro" id="IPR004152">
    <property type="entry name" value="GAT_dom"/>
</dbReference>
<feature type="domain" description="GAT" evidence="8">
    <location>
        <begin position="163"/>
        <end position="252"/>
    </location>
</feature>
<evidence type="ECO:0000256" key="3">
    <source>
        <dbReference type="ARBA" id="ARBA00022927"/>
    </source>
</evidence>
<feature type="compositionally biased region" description="Basic and acidic residues" evidence="5">
    <location>
        <begin position="396"/>
        <end position="425"/>
    </location>
</feature>
<dbReference type="Gene3D" id="1.25.40.90">
    <property type="match status" value="1"/>
</dbReference>
<feature type="chain" id="PRO_5030724036" description="VHS domain-containing protein" evidence="6">
    <location>
        <begin position="17"/>
        <end position="425"/>
    </location>
</feature>
<evidence type="ECO:0000259" key="7">
    <source>
        <dbReference type="PROSITE" id="PS50179"/>
    </source>
</evidence>
<evidence type="ECO:0000256" key="4">
    <source>
        <dbReference type="ARBA" id="ARBA00023136"/>
    </source>
</evidence>
<dbReference type="InterPro" id="IPR008942">
    <property type="entry name" value="ENTH_VHS"/>
</dbReference>
<dbReference type="InterPro" id="IPR038425">
    <property type="entry name" value="GAT_sf"/>
</dbReference>
<evidence type="ECO:0000256" key="2">
    <source>
        <dbReference type="ARBA" id="ARBA00022448"/>
    </source>
</evidence>
<dbReference type="Gene3D" id="1.20.58.160">
    <property type="match status" value="1"/>
</dbReference>
<dbReference type="PANTHER" id="PTHR45898:SF4">
    <property type="entry name" value="TARGET OF MYB PROTEIN 1"/>
    <property type="match status" value="1"/>
</dbReference>
<protein>
    <recommendedName>
        <fullName evidence="10">VHS domain-containing protein</fullName>
    </recommendedName>
</protein>
<feature type="signal peptide" evidence="6">
    <location>
        <begin position="1"/>
        <end position="16"/>
    </location>
</feature>
<feature type="region of interest" description="Disordered" evidence="5">
    <location>
        <begin position="336"/>
        <end position="425"/>
    </location>
</feature>